<name>A0A369TAZ4_9PROT</name>
<sequence>MARNDPLLQPFTLKHLELRNRICSTAHEPNYAENGLPTERYRLYHEEKAKGGIGLTFIGGSAVVDRDSPPAFGNLHLWDDAIVPHFRALAEGVHAHGAAVMCQITHLGRRTANMTADWLPVLSPSCVREPAHRAFPKAMEDFDIARVVRAYGMAARRCRDGGLDGIEIEAYGHLLDAFWSPMTNRRDDEYGGSLDNRLRFAHQVIAEIRRQVGADYILGIRMVVDEDLKNGLRCEEGMKIARRLTADGGVDFVNVIKGHIDTDEGLSHVIPGMGTPAAPHLELAGRVKRELGVPVLHAARINDVATARHAVAEGHVDLVGMTRAHMADPHIALKLARGDEERIRPCVGVGYCIDRIYEGGDALCIHNAATGREQSMPHVIPKAEGRAKKVVVVGAGPAGLEAARVAALRGHGVTVFEAADRPGGQVRLAAALQRRGEIMGMIDWLEDEAVRAGAELRINTFAERAEVMAEAPDVVVVATGGLPNTSFLEEGENLATTSWDVLSGQAVAGQDVLVYDDNGAHPGVTAAEYLARAGSRVHYVTPERMLSPDIGGTNYPAYFRAFGQFGVETTVNRRLLGLRRNGNKLEAMLWDDYAKADHIVPVDQVVVEHGTLPFDELYFDLKDGSANRGEVDYDALLAGRPQPVGQGANGGYWLVRIGDAVASRNIHAAIYDALRVVKDI</sequence>
<dbReference type="InterPro" id="IPR051793">
    <property type="entry name" value="NADH:flavin_oxidoreductase"/>
</dbReference>
<keyword evidence="7" id="KW-0560">Oxidoreductase</keyword>
<evidence type="ECO:0000256" key="8">
    <source>
        <dbReference type="ARBA" id="ARBA00023004"/>
    </source>
</evidence>
<organism evidence="12 13">
    <name type="scientific">Ferruginivarius sediminum</name>
    <dbReference type="NCBI Taxonomy" id="2661937"/>
    <lineage>
        <taxon>Bacteria</taxon>
        <taxon>Pseudomonadati</taxon>
        <taxon>Pseudomonadota</taxon>
        <taxon>Alphaproteobacteria</taxon>
        <taxon>Rhodospirillales</taxon>
        <taxon>Rhodospirillaceae</taxon>
        <taxon>Ferruginivarius</taxon>
    </lineage>
</organism>
<evidence type="ECO:0000256" key="7">
    <source>
        <dbReference type="ARBA" id="ARBA00023002"/>
    </source>
</evidence>
<dbReference type="PRINTS" id="PR00411">
    <property type="entry name" value="PNDRDTASEI"/>
</dbReference>
<dbReference type="GO" id="GO:0008670">
    <property type="term" value="F:2,4-dienoyl-CoA reductase (NADPH) activity"/>
    <property type="evidence" value="ECO:0007669"/>
    <property type="project" value="TreeGrafter"/>
</dbReference>
<dbReference type="AlphaFoldDB" id="A0A369TAZ4"/>
<dbReference type="GO" id="GO:0010181">
    <property type="term" value="F:FMN binding"/>
    <property type="evidence" value="ECO:0007669"/>
    <property type="project" value="InterPro"/>
</dbReference>
<comment type="cofactor">
    <cofactor evidence="1">
        <name>FMN</name>
        <dbReference type="ChEBI" id="CHEBI:58210"/>
    </cofactor>
</comment>
<feature type="domain" description="NADH:flavin oxidoreductase/NADH oxidase N-terminal" evidence="10">
    <location>
        <begin position="7"/>
        <end position="338"/>
    </location>
</feature>
<dbReference type="InterPro" id="IPR036188">
    <property type="entry name" value="FAD/NAD-bd_sf"/>
</dbReference>
<evidence type="ECO:0000256" key="5">
    <source>
        <dbReference type="ARBA" id="ARBA00022643"/>
    </source>
</evidence>
<evidence type="ECO:0000256" key="2">
    <source>
        <dbReference type="ARBA" id="ARBA00001966"/>
    </source>
</evidence>
<comment type="caution">
    <text evidence="12">The sequence shown here is derived from an EMBL/GenBank/DDBJ whole genome shotgun (WGS) entry which is preliminary data.</text>
</comment>
<keyword evidence="8" id="KW-0408">Iron</keyword>
<evidence type="ECO:0000313" key="13">
    <source>
        <dbReference type="Proteomes" id="UP000253941"/>
    </source>
</evidence>
<proteinExistence type="inferred from homology"/>
<keyword evidence="6" id="KW-0479">Metal-binding</keyword>
<dbReference type="InterPro" id="IPR023753">
    <property type="entry name" value="FAD/NAD-binding_dom"/>
</dbReference>
<keyword evidence="5" id="KW-0288">FMN</keyword>
<evidence type="ECO:0000259" key="10">
    <source>
        <dbReference type="Pfam" id="PF00724"/>
    </source>
</evidence>
<reference evidence="12 13" key="1">
    <citation type="submission" date="2018-07" db="EMBL/GenBank/DDBJ databases">
        <title>Venubactetium sediminum gen. nov., sp. nov., isolated from a marine solar saltern.</title>
        <authorList>
            <person name="Wang S."/>
        </authorList>
    </citation>
    <scope>NUCLEOTIDE SEQUENCE [LARGE SCALE GENOMIC DNA]</scope>
    <source>
        <strain evidence="12 13">WD2A32</strain>
    </source>
</reference>
<comment type="cofactor">
    <cofactor evidence="2">
        <name>[4Fe-4S] cluster</name>
        <dbReference type="ChEBI" id="CHEBI:49883"/>
    </cofactor>
</comment>
<keyword evidence="4" id="KW-0285">Flavoprotein</keyword>
<dbReference type="Pfam" id="PF00724">
    <property type="entry name" value="Oxidored_FMN"/>
    <property type="match status" value="1"/>
</dbReference>
<dbReference type="SUPFAM" id="SSF51905">
    <property type="entry name" value="FAD/NAD(P)-binding domain"/>
    <property type="match status" value="1"/>
</dbReference>
<feature type="domain" description="FAD/NAD(P)-binding" evidence="11">
    <location>
        <begin position="377"/>
        <end position="498"/>
    </location>
</feature>
<dbReference type="GO" id="GO:0046872">
    <property type="term" value="F:metal ion binding"/>
    <property type="evidence" value="ECO:0007669"/>
    <property type="project" value="UniProtKB-KW"/>
</dbReference>
<accession>A0A369TAZ4</accession>
<dbReference type="GO" id="GO:0033543">
    <property type="term" value="P:fatty acid beta-oxidation, unsaturated, even number, reductase/isomerase pathway"/>
    <property type="evidence" value="ECO:0007669"/>
    <property type="project" value="TreeGrafter"/>
</dbReference>
<dbReference type="PANTHER" id="PTHR42917:SF2">
    <property type="entry name" value="2,4-DIENOYL-COA REDUCTASE [(2E)-ENOYL-COA-PRODUCING]"/>
    <property type="match status" value="1"/>
</dbReference>
<dbReference type="Gene3D" id="3.20.20.70">
    <property type="entry name" value="Aldolase class I"/>
    <property type="match status" value="1"/>
</dbReference>
<protein>
    <submittedName>
        <fullName evidence="12">FAD-dependent oxidoreductase</fullName>
    </submittedName>
</protein>
<dbReference type="InterPro" id="IPR013785">
    <property type="entry name" value="Aldolase_TIM"/>
</dbReference>
<evidence type="ECO:0000256" key="9">
    <source>
        <dbReference type="ARBA" id="ARBA00023014"/>
    </source>
</evidence>
<keyword evidence="13" id="KW-1185">Reference proteome</keyword>
<evidence type="ECO:0000259" key="11">
    <source>
        <dbReference type="Pfam" id="PF07992"/>
    </source>
</evidence>
<evidence type="ECO:0000256" key="3">
    <source>
        <dbReference type="ARBA" id="ARBA00011048"/>
    </source>
</evidence>
<comment type="similarity">
    <text evidence="3">In the N-terminal section; belongs to the NADH:flavin oxidoreductase/NADH oxidase family.</text>
</comment>
<dbReference type="CDD" id="cd04734">
    <property type="entry name" value="OYE_like_3_FMN"/>
    <property type="match status" value="1"/>
</dbReference>
<evidence type="ECO:0000313" key="12">
    <source>
        <dbReference type="EMBL" id="RDD61347.1"/>
    </source>
</evidence>
<keyword evidence="9" id="KW-0411">Iron-sulfur</keyword>
<evidence type="ECO:0000256" key="4">
    <source>
        <dbReference type="ARBA" id="ARBA00022630"/>
    </source>
</evidence>
<dbReference type="GO" id="GO:0051536">
    <property type="term" value="F:iron-sulfur cluster binding"/>
    <property type="evidence" value="ECO:0007669"/>
    <property type="project" value="UniProtKB-KW"/>
</dbReference>
<dbReference type="PRINTS" id="PR00368">
    <property type="entry name" value="FADPNR"/>
</dbReference>
<dbReference type="RefSeq" id="WP_114582809.1">
    <property type="nucleotide sequence ID" value="NZ_QPMH01000013.1"/>
</dbReference>
<evidence type="ECO:0000256" key="1">
    <source>
        <dbReference type="ARBA" id="ARBA00001917"/>
    </source>
</evidence>
<dbReference type="Gene3D" id="3.50.50.60">
    <property type="entry name" value="FAD/NAD(P)-binding domain"/>
    <property type="match status" value="1"/>
</dbReference>
<dbReference type="EMBL" id="QPMH01000013">
    <property type="protein sequence ID" value="RDD61347.1"/>
    <property type="molecule type" value="Genomic_DNA"/>
</dbReference>
<dbReference type="Gene3D" id="3.40.50.720">
    <property type="entry name" value="NAD(P)-binding Rossmann-like Domain"/>
    <property type="match status" value="1"/>
</dbReference>
<dbReference type="PANTHER" id="PTHR42917">
    <property type="entry name" value="2,4-DIENOYL-COA REDUCTASE"/>
    <property type="match status" value="1"/>
</dbReference>
<dbReference type="Proteomes" id="UP000253941">
    <property type="component" value="Unassembled WGS sequence"/>
</dbReference>
<dbReference type="Pfam" id="PF07992">
    <property type="entry name" value="Pyr_redox_2"/>
    <property type="match status" value="1"/>
</dbReference>
<gene>
    <name evidence="12" type="ORF">DRB17_13845</name>
</gene>
<dbReference type="SUPFAM" id="SSF51395">
    <property type="entry name" value="FMN-linked oxidoreductases"/>
    <property type="match status" value="1"/>
</dbReference>
<dbReference type="InterPro" id="IPR001155">
    <property type="entry name" value="OxRdtase_FMN_N"/>
</dbReference>
<evidence type="ECO:0000256" key="6">
    <source>
        <dbReference type="ARBA" id="ARBA00022723"/>
    </source>
</evidence>